<feature type="compositionally biased region" description="Polar residues" evidence="1">
    <location>
        <begin position="1"/>
        <end position="12"/>
    </location>
</feature>
<accession>A0A2T2ZA24</accession>
<dbReference type="AlphaFoldDB" id="A0A2T2ZA24"/>
<proteinExistence type="predicted"/>
<name>A0A2T2ZA24_9NOCA</name>
<protein>
    <submittedName>
        <fullName evidence="2">Uncharacterized protein</fullName>
    </submittedName>
</protein>
<evidence type="ECO:0000256" key="1">
    <source>
        <dbReference type="SAM" id="MobiDB-lite"/>
    </source>
</evidence>
<reference evidence="2 3" key="1">
    <citation type="submission" date="2018-02" db="EMBL/GenBank/DDBJ databases">
        <title>8 Nocardia nova and 1 Nocardia cyriacigeorgica strain used for evolution to TMP-SMX.</title>
        <authorList>
            <person name="Mehta H."/>
            <person name="Weng J."/>
            <person name="Shamoo Y."/>
        </authorList>
    </citation>
    <scope>NUCLEOTIDE SEQUENCE [LARGE SCALE GENOMIC DNA]</scope>
    <source>
        <strain evidence="2 3">ATCC 33727</strain>
    </source>
</reference>
<organism evidence="2 3">
    <name type="scientific">Nocardia nova</name>
    <dbReference type="NCBI Taxonomy" id="37330"/>
    <lineage>
        <taxon>Bacteria</taxon>
        <taxon>Bacillati</taxon>
        <taxon>Actinomycetota</taxon>
        <taxon>Actinomycetes</taxon>
        <taxon>Mycobacteriales</taxon>
        <taxon>Nocardiaceae</taxon>
        <taxon>Nocardia</taxon>
    </lineage>
</organism>
<evidence type="ECO:0000313" key="2">
    <source>
        <dbReference type="EMBL" id="PSR64601.1"/>
    </source>
</evidence>
<feature type="region of interest" description="Disordered" evidence="1">
    <location>
        <begin position="1"/>
        <end position="29"/>
    </location>
</feature>
<dbReference type="EMBL" id="PYHS01000003">
    <property type="protein sequence ID" value="PSR64601.1"/>
    <property type="molecule type" value="Genomic_DNA"/>
</dbReference>
<dbReference type="Proteomes" id="UP000241647">
    <property type="component" value="Unassembled WGS sequence"/>
</dbReference>
<sequence length="67" mass="7243">MSSEGQRTSRTPPDTPDAGIGDLVVPNEPPEGILLRNWRAQTTFRGYEPVNIQSPCGNDGFGGCLLR</sequence>
<comment type="caution">
    <text evidence="2">The sequence shown here is derived from an EMBL/GenBank/DDBJ whole genome shotgun (WGS) entry which is preliminary data.</text>
</comment>
<evidence type="ECO:0000313" key="3">
    <source>
        <dbReference type="Proteomes" id="UP000241647"/>
    </source>
</evidence>
<gene>
    <name evidence="2" type="ORF">C8259_06130</name>
</gene>